<dbReference type="PANTHER" id="PTHR11224:SF10">
    <property type="entry name" value="IP09428P-RELATED"/>
    <property type="match status" value="1"/>
</dbReference>
<dbReference type="GO" id="GO:0008270">
    <property type="term" value="F:zinc ion binding"/>
    <property type="evidence" value="ECO:0007669"/>
    <property type="project" value="UniProtKB-KW"/>
</dbReference>
<dbReference type="SUPFAM" id="SSF90229">
    <property type="entry name" value="CCCH zinc finger"/>
    <property type="match status" value="1"/>
</dbReference>
<feature type="region of interest" description="Disordered" evidence="5">
    <location>
        <begin position="429"/>
        <end position="553"/>
    </location>
</feature>
<dbReference type="InterPro" id="IPR036855">
    <property type="entry name" value="Znf_CCCH_sf"/>
</dbReference>
<evidence type="ECO:0000313" key="7">
    <source>
        <dbReference type="EMBL" id="KDQ09049.1"/>
    </source>
</evidence>
<dbReference type="PROSITE" id="PS50103">
    <property type="entry name" value="ZF_C3H1"/>
    <property type="match status" value="2"/>
</dbReference>
<dbReference type="STRING" id="930990.A0A067M0H3"/>
<keyword evidence="2 4" id="KW-0863">Zinc-finger</keyword>
<feature type="region of interest" description="Disordered" evidence="5">
    <location>
        <begin position="1"/>
        <end position="38"/>
    </location>
</feature>
<feature type="compositionally biased region" description="Acidic residues" evidence="5">
    <location>
        <begin position="654"/>
        <end position="669"/>
    </location>
</feature>
<evidence type="ECO:0000313" key="8">
    <source>
        <dbReference type="Proteomes" id="UP000027195"/>
    </source>
</evidence>
<keyword evidence="8" id="KW-1185">Reference proteome</keyword>
<keyword evidence="1 4" id="KW-0479">Metal-binding</keyword>
<proteinExistence type="predicted"/>
<feature type="compositionally biased region" description="Pro residues" evidence="5">
    <location>
        <begin position="211"/>
        <end position="233"/>
    </location>
</feature>
<feature type="zinc finger region" description="C3H1-type" evidence="4">
    <location>
        <begin position="68"/>
        <end position="95"/>
    </location>
</feature>
<keyword evidence="3 4" id="KW-0862">Zinc</keyword>
<dbReference type="GO" id="GO:0061630">
    <property type="term" value="F:ubiquitin protein ligase activity"/>
    <property type="evidence" value="ECO:0007669"/>
    <property type="project" value="InterPro"/>
</dbReference>
<evidence type="ECO:0000256" key="5">
    <source>
        <dbReference type="SAM" id="MobiDB-lite"/>
    </source>
</evidence>
<evidence type="ECO:0000256" key="2">
    <source>
        <dbReference type="ARBA" id="ARBA00022771"/>
    </source>
</evidence>
<name>A0A067M0H3_BOTB1</name>
<dbReference type="OrthoDB" id="411372at2759"/>
<organism evidence="7 8">
    <name type="scientific">Botryobasidium botryosum (strain FD-172 SS1)</name>
    <dbReference type="NCBI Taxonomy" id="930990"/>
    <lineage>
        <taxon>Eukaryota</taxon>
        <taxon>Fungi</taxon>
        <taxon>Dikarya</taxon>
        <taxon>Basidiomycota</taxon>
        <taxon>Agaricomycotina</taxon>
        <taxon>Agaricomycetes</taxon>
        <taxon>Cantharellales</taxon>
        <taxon>Botryobasidiaceae</taxon>
        <taxon>Botryobasidium</taxon>
    </lineage>
</organism>
<protein>
    <recommendedName>
        <fullName evidence="6">C3H1-type domain-containing protein</fullName>
    </recommendedName>
</protein>
<evidence type="ECO:0000259" key="6">
    <source>
        <dbReference type="PROSITE" id="PS50103"/>
    </source>
</evidence>
<feature type="region of interest" description="Disordered" evidence="5">
    <location>
        <begin position="644"/>
        <end position="669"/>
    </location>
</feature>
<feature type="domain" description="C3H1-type" evidence="6">
    <location>
        <begin position="38"/>
        <end position="65"/>
    </location>
</feature>
<evidence type="ECO:0000256" key="4">
    <source>
        <dbReference type="PROSITE-ProRule" id="PRU00723"/>
    </source>
</evidence>
<feature type="region of interest" description="Disordered" evidence="5">
    <location>
        <begin position="195"/>
        <end position="294"/>
    </location>
</feature>
<evidence type="ECO:0000256" key="3">
    <source>
        <dbReference type="ARBA" id="ARBA00022833"/>
    </source>
</evidence>
<feature type="domain" description="C3H1-type" evidence="6">
    <location>
        <begin position="68"/>
        <end position="95"/>
    </location>
</feature>
<dbReference type="InterPro" id="IPR045072">
    <property type="entry name" value="MKRN-like"/>
</dbReference>
<dbReference type="Gene3D" id="4.10.1000.10">
    <property type="entry name" value="Zinc finger, CCCH-type"/>
    <property type="match status" value="1"/>
</dbReference>
<dbReference type="PANTHER" id="PTHR11224">
    <property type="entry name" value="MAKORIN-RELATED"/>
    <property type="match status" value="1"/>
</dbReference>
<gene>
    <name evidence="7" type="ORF">BOTBODRAFT_37425</name>
</gene>
<dbReference type="GO" id="GO:0000209">
    <property type="term" value="P:protein polyubiquitination"/>
    <property type="evidence" value="ECO:0007669"/>
    <property type="project" value="InterPro"/>
</dbReference>
<reference evidence="8" key="1">
    <citation type="journal article" date="2014" name="Proc. Natl. Acad. Sci. U.S.A.">
        <title>Extensive sampling of basidiomycete genomes demonstrates inadequacy of the white-rot/brown-rot paradigm for wood decay fungi.</title>
        <authorList>
            <person name="Riley R."/>
            <person name="Salamov A.A."/>
            <person name="Brown D.W."/>
            <person name="Nagy L.G."/>
            <person name="Floudas D."/>
            <person name="Held B.W."/>
            <person name="Levasseur A."/>
            <person name="Lombard V."/>
            <person name="Morin E."/>
            <person name="Otillar R."/>
            <person name="Lindquist E.A."/>
            <person name="Sun H."/>
            <person name="LaButti K.M."/>
            <person name="Schmutz J."/>
            <person name="Jabbour D."/>
            <person name="Luo H."/>
            <person name="Baker S.E."/>
            <person name="Pisabarro A.G."/>
            <person name="Walton J.D."/>
            <person name="Blanchette R.A."/>
            <person name="Henrissat B."/>
            <person name="Martin F."/>
            <person name="Cullen D."/>
            <person name="Hibbett D.S."/>
            <person name="Grigoriev I.V."/>
        </authorList>
    </citation>
    <scope>NUCLEOTIDE SEQUENCE [LARGE SCALE GENOMIC DNA]</scope>
    <source>
        <strain evidence="8">FD-172 SS1</strain>
    </source>
</reference>
<evidence type="ECO:0000256" key="1">
    <source>
        <dbReference type="ARBA" id="ARBA00022723"/>
    </source>
</evidence>
<dbReference type="SMART" id="SM00356">
    <property type="entry name" value="ZnF_C3H1"/>
    <property type="match status" value="2"/>
</dbReference>
<accession>A0A067M0H3</accession>
<feature type="zinc finger region" description="C3H1-type" evidence="4">
    <location>
        <begin position="38"/>
        <end position="65"/>
    </location>
</feature>
<dbReference type="EMBL" id="KL198083">
    <property type="protein sequence ID" value="KDQ09049.1"/>
    <property type="molecule type" value="Genomic_DNA"/>
</dbReference>
<sequence>MPQSNDKDSLPPSDAGHDPREKEKNGAKSGKGASKSKDLSHVPCKFFRVGACTAGPACPFSHIASEPGQQKQVCNWFVKGSCKFGHKCALAHILPGQPISMDRKNKRAAQQAAGGGQMSGKNDRSSRHTKNSFPAGGQPIHDPSENGKSGASPPGLKSSRAPISISKALPTISAPVVAQPLGDTDFSFGVADERQQTAPVPANPSQSSAPSPAPPPTNPASPDPIRKPSPLPFSQPSEKRAVRSPAPAEFGFGPVGSPPRASHISAGISSASATRGRNGFSPGTSPASHKFDAGAPGGFSSSPFSAPGSKSLFMSYGVEREPAKNYIGGHPASVGDRPGLRNMLAMWDPMARRGSLSQTALAEDAAGDEDLEEFLPSSLNELLSPIERERRMSRTNGQRPTIDSRFSHSVPAPSMLENVKALWDDPAKRGTETATNAPSIGAEWPQHIEGPSPSMLNPSNASAAFLPSILRPGHPAAGHGPAKPYEKTGFAAPGDSLLSSQLGQMPAHQKAPPSSFYGLHAPRPGNPTVNEHSALSPSARALRAHEPGQSLPQGLAAGLSRLHLIPAASPAAYPSTSMEWSGMAGSLQRPTALEPISASTDAAVARVISPGHTGFNLLSSTPPSSVSMTQSSLKRSWLAAPLSSPLAKPVHTNDDDDDGLFAMDEEEAK</sequence>
<dbReference type="Proteomes" id="UP000027195">
    <property type="component" value="Unassembled WGS sequence"/>
</dbReference>
<dbReference type="AlphaFoldDB" id="A0A067M0H3"/>
<dbReference type="InterPro" id="IPR000571">
    <property type="entry name" value="Znf_CCCH"/>
</dbReference>
<feature type="compositionally biased region" description="Low complexity" evidence="5">
    <location>
        <begin position="261"/>
        <end position="273"/>
    </location>
</feature>
<dbReference type="InParanoid" id="A0A067M0H3"/>
<dbReference type="Pfam" id="PF00642">
    <property type="entry name" value="zf-CCCH"/>
    <property type="match status" value="1"/>
</dbReference>
<feature type="compositionally biased region" description="Basic and acidic residues" evidence="5">
    <location>
        <begin position="1"/>
        <end position="26"/>
    </location>
</feature>
<dbReference type="HOGENOM" id="CLU_012195_0_0_1"/>
<feature type="compositionally biased region" description="Low complexity" evidence="5">
    <location>
        <begin position="198"/>
        <end position="210"/>
    </location>
</feature>
<feature type="region of interest" description="Disordered" evidence="5">
    <location>
        <begin position="99"/>
        <end position="161"/>
    </location>
</feature>